<comment type="catalytic activity">
    <reaction evidence="14">
        <text>ATP + H2O = ADP + phosphate + H(+)</text>
        <dbReference type="Rhea" id="RHEA:13065"/>
        <dbReference type="ChEBI" id="CHEBI:15377"/>
        <dbReference type="ChEBI" id="CHEBI:15378"/>
        <dbReference type="ChEBI" id="CHEBI:30616"/>
        <dbReference type="ChEBI" id="CHEBI:43474"/>
        <dbReference type="ChEBI" id="CHEBI:456216"/>
        <dbReference type="EC" id="5.6.2.4"/>
    </reaction>
</comment>
<dbReference type="RefSeq" id="WP_059755861.1">
    <property type="nucleotide sequence ID" value="NZ_LDUG01000025.1"/>
</dbReference>
<evidence type="ECO:0000256" key="9">
    <source>
        <dbReference type="ARBA" id="ARBA00023204"/>
    </source>
</evidence>
<dbReference type="OrthoDB" id="5905204at2"/>
<dbReference type="PROSITE" id="PS51217">
    <property type="entry name" value="UVRD_HELICASE_CTER"/>
    <property type="match status" value="1"/>
</dbReference>
<dbReference type="PATRIC" id="fig|36861.3.peg.1707"/>
<evidence type="ECO:0000256" key="5">
    <source>
        <dbReference type="ARBA" id="ARBA00022806"/>
    </source>
</evidence>
<evidence type="ECO:0000256" key="11">
    <source>
        <dbReference type="ARBA" id="ARBA00034617"/>
    </source>
</evidence>
<keyword evidence="10" id="KW-0413">Isomerase</keyword>
<evidence type="ECO:0000256" key="12">
    <source>
        <dbReference type="ARBA" id="ARBA00034808"/>
    </source>
</evidence>
<keyword evidence="8" id="KW-0238">DNA-binding</keyword>
<dbReference type="EMBL" id="LDUG01000025">
    <property type="protein sequence ID" value="KVW95534.1"/>
    <property type="molecule type" value="Genomic_DNA"/>
</dbReference>
<gene>
    <name evidence="18" type="ORF">ABW22_10220</name>
</gene>
<protein>
    <recommendedName>
        <fullName evidence="12">DNA 3'-5' helicase</fullName>
        <ecNumber evidence="12">5.6.2.4</ecNumber>
    </recommendedName>
    <alternativeName>
        <fullName evidence="13">DNA 3'-5' helicase II</fullName>
    </alternativeName>
</protein>
<accession>A0A125BCH3</accession>
<evidence type="ECO:0000313" key="18">
    <source>
        <dbReference type="EMBL" id="KVW95534.1"/>
    </source>
</evidence>
<evidence type="ECO:0000256" key="13">
    <source>
        <dbReference type="ARBA" id="ARBA00034923"/>
    </source>
</evidence>
<dbReference type="InterPro" id="IPR014017">
    <property type="entry name" value="DNA_helicase_UvrD-like_C"/>
</dbReference>
<keyword evidence="4 15" id="KW-0378">Hydrolase</keyword>
<evidence type="ECO:0000256" key="6">
    <source>
        <dbReference type="ARBA" id="ARBA00022839"/>
    </source>
</evidence>
<evidence type="ECO:0000256" key="10">
    <source>
        <dbReference type="ARBA" id="ARBA00023235"/>
    </source>
</evidence>
<sequence length="1102" mass="119986">MQPLPLDTPAALSPARSAVVEACAGSGKTWLLVSRMIRLLLAGAAPSELLAITFTRKAAQEMTDRLHEWLRVLALADDATVRAFLRERAVPDAEIDALLPRARGLLETVLTAQPGPTVTTFHGWFLDLLKRAPLEAGLPWGAPLLEREKQLQHEVRDRLLALWAAEGSLRSSGVPAGVPPAGAAKPESAEGAALLALLTELGEHSLHALLTHFVQARAEWWAYTDGQPDPVAFALAQLRPGLVEDLVSDPVAAFWADETMTARVKRVGFTLEKGGKSERDRAPEIQRSLSLPPDEAHISLMRYLMTAGKRRKKQATKELEKTLGAELDPYLRDLDTLETALETIAAIQTDQRIWALNRHGLLLGHALIAAYQDAKAQQGVIDFADAEWQACRLLASEEHAPALALKLDARYRHLLLDEFQDTNPLQWQALSTWLLEARGADSAMTVFMVGDPKQAIYRFRRGEARVFSAAADFLHTHFDAPRFSTDMTRRLAPALVKAINPVFAGVAGFAEHTHAPENDKRPGALRCLPVQVEKTGAMAAGGLRNPLTTPQPEADDRAVHEEARQFARVLRDEVLGHWGVMDDGSKMPRAARPGDVMALVRKRTHLHLYERELEAARIPFITSRRGGLLHALEAQDVIALIETLLLPHADLKLAHVLKCPVFGCSDADLLQVFAPDPSDATRGWERLVALAGQPDQAPTLVRAARLLTRWRAHCGTLPVHDLLDRIYFEGDLEARYAAAVPEAMRPQVAANLRAFMQLALTQDAGRYPTLAGFVRELASLINDADAAPGEGLAADGENAVRLLTIHGAKGLEAPIVWLLGGSDHTRGDSYAVLAPWPPEAPRPVHFSLFGKQEDQGTARESWFTEEAELAQRESDNLLYVALTRAAQGLIVSGDASKNAWLARVDAAWQNLGLPADLPPAAAEAAGMTAVPIRIDAPAVGQRVAPPAANPAAASGELFHACLETHAPPGAPRDLPGLAARLGLEAELESIEAAAHALLAQPHLSRFFDPAQYQCAHNEWALLDADGCLQRLDRVVEFDDAVWLIDYKTGGDSRPLPDAQLVERHQPQLAGYQTLLAELYPGKPVHAALLLVDGRLIPMEAQK</sequence>
<dbReference type="EC" id="5.6.2.4" evidence="12"/>
<dbReference type="GO" id="GO:0005524">
    <property type="term" value="F:ATP binding"/>
    <property type="evidence" value="ECO:0007669"/>
    <property type="project" value="UniProtKB-UniRule"/>
</dbReference>
<comment type="caution">
    <text evidence="18">The sequence shown here is derived from an EMBL/GenBank/DDBJ whole genome shotgun (WGS) entry which is preliminary data.</text>
</comment>
<evidence type="ECO:0000259" key="17">
    <source>
        <dbReference type="PROSITE" id="PS51217"/>
    </source>
</evidence>
<dbReference type="Gene3D" id="3.90.320.10">
    <property type="match status" value="1"/>
</dbReference>
<keyword evidence="2 15" id="KW-0547">Nucleotide-binding</keyword>
<dbReference type="GO" id="GO:0043138">
    <property type="term" value="F:3'-5' DNA helicase activity"/>
    <property type="evidence" value="ECO:0007669"/>
    <property type="project" value="UniProtKB-EC"/>
</dbReference>
<dbReference type="PANTHER" id="PTHR11070">
    <property type="entry name" value="UVRD / RECB / PCRA DNA HELICASE FAMILY MEMBER"/>
    <property type="match status" value="1"/>
</dbReference>
<evidence type="ECO:0000313" key="19">
    <source>
        <dbReference type="Proteomes" id="UP000064243"/>
    </source>
</evidence>
<evidence type="ECO:0000256" key="4">
    <source>
        <dbReference type="ARBA" id="ARBA00022801"/>
    </source>
</evidence>
<dbReference type="InterPro" id="IPR000212">
    <property type="entry name" value="DNA_helicase_UvrD/REP"/>
</dbReference>
<evidence type="ECO:0000256" key="1">
    <source>
        <dbReference type="ARBA" id="ARBA00022722"/>
    </source>
</evidence>
<keyword evidence="3" id="KW-0227">DNA damage</keyword>
<dbReference type="Gene3D" id="1.10.486.10">
    <property type="entry name" value="PCRA, domain 4"/>
    <property type="match status" value="1"/>
</dbReference>
<dbReference type="Pfam" id="PF00580">
    <property type="entry name" value="UvrD-helicase"/>
    <property type="match status" value="2"/>
</dbReference>
<dbReference type="InterPro" id="IPR014016">
    <property type="entry name" value="UvrD-like_ATP-bd"/>
</dbReference>
<feature type="binding site" evidence="15">
    <location>
        <begin position="22"/>
        <end position="29"/>
    </location>
    <ligand>
        <name>ATP</name>
        <dbReference type="ChEBI" id="CHEBI:30616"/>
    </ligand>
</feature>
<keyword evidence="19" id="KW-1185">Reference proteome</keyword>
<keyword evidence="6" id="KW-0269">Exonuclease</keyword>
<dbReference type="SUPFAM" id="SSF52540">
    <property type="entry name" value="P-loop containing nucleoside triphosphate hydrolases"/>
    <property type="match status" value="1"/>
</dbReference>
<organism evidence="18 19">
    <name type="scientific">Thiobacillus denitrificans</name>
    <dbReference type="NCBI Taxonomy" id="36861"/>
    <lineage>
        <taxon>Bacteria</taxon>
        <taxon>Pseudomonadati</taxon>
        <taxon>Pseudomonadota</taxon>
        <taxon>Betaproteobacteria</taxon>
        <taxon>Nitrosomonadales</taxon>
        <taxon>Thiobacillaceae</taxon>
        <taxon>Thiobacillus</taxon>
    </lineage>
</organism>
<evidence type="ECO:0000256" key="2">
    <source>
        <dbReference type="ARBA" id="ARBA00022741"/>
    </source>
</evidence>
<dbReference type="GO" id="GO:0000725">
    <property type="term" value="P:recombinational repair"/>
    <property type="evidence" value="ECO:0007669"/>
    <property type="project" value="TreeGrafter"/>
</dbReference>
<dbReference type="GO" id="GO:0005829">
    <property type="term" value="C:cytosol"/>
    <property type="evidence" value="ECO:0007669"/>
    <property type="project" value="TreeGrafter"/>
</dbReference>
<dbReference type="PROSITE" id="PS51198">
    <property type="entry name" value="UVRD_HELICASE_ATP_BIND"/>
    <property type="match status" value="1"/>
</dbReference>
<evidence type="ECO:0000256" key="14">
    <source>
        <dbReference type="ARBA" id="ARBA00048988"/>
    </source>
</evidence>
<feature type="domain" description="UvrD-like helicase C-terminal" evidence="17">
    <location>
        <begin position="515"/>
        <end position="810"/>
    </location>
</feature>
<evidence type="ECO:0000256" key="8">
    <source>
        <dbReference type="ARBA" id="ARBA00023125"/>
    </source>
</evidence>
<keyword evidence="5 15" id="KW-0347">Helicase</keyword>
<dbReference type="GO" id="GO:0003677">
    <property type="term" value="F:DNA binding"/>
    <property type="evidence" value="ECO:0007669"/>
    <property type="project" value="UniProtKB-KW"/>
</dbReference>
<evidence type="ECO:0000259" key="16">
    <source>
        <dbReference type="PROSITE" id="PS51198"/>
    </source>
</evidence>
<keyword evidence="9" id="KW-0234">DNA repair</keyword>
<feature type="domain" description="UvrD-like helicase ATP-binding" evidence="16">
    <location>
        <begin position="1"/>
        <end position="492"/>
    </location>
</feature>
<evidence type="ECO:0000256" key="3">
    <source>
        <dbReference type="ARBA" id="ARBA00022763"/>
    </source>
</evidence>
<dbReference type="InterPro" id="IPR027417">
    <property type="entry name" value="P-loop_NTPase"/>
</dbReference>
<dbReference type="Gene3D" id="3.40.50.300">
    <property type="entry name" value="P-loop containing nucleotide triphosphate hydrolases"/>
    <property type="match status" value="3"/>
</dbReference>
<dbReference type="STRING" id="1123392.GCA_000376425_00498"/>
<name>A0A125BCH3_THIDE</name>
<evidence type="ECO:0000256" key="15">
    <source>
        <dbReference type="PROSITE-ProRule" id="PRU00560"/>
    </source>
</evidence>
<dbReference type="AlphaFoldDB" id="A0A125BCH3"/>
<dbReference type="InterPro" id="IPR038726">
    <property type="entry name" value="PDDEXK_AddAB-type"/>
</dbReference>
<evidence type="ECO:0000256" key="7">
    <source>
        <dbReference type="ARBA" id="ARBA00022840"/>
    </source>
</evidence>
<dbReference type="GO" id="GO:0033202">
    <property type="term" value="C:DNA helicase complex"/>
    <property type="evidence" value="ECO:0007669"/>
    <property type="project" value="TreeGrafter"/>
</dbReference>
<keyword evidence="7 15" id="KW-0067">ATP-binding</keyword>
<dbReference type="PANTHER" id="PTHR11070:SF2">
    <property type="entry name" value="ATP-DEPENDENT DNA HELICASE SRS2"/>
    <property type="match status" value="1"/>
</dbReference>
<dbReference type="Pfam" id="PF12705">
    <property type="entry name" value="PDDEXK_1"/>
    <property type="match status" value="1"/>
</dbReference>
<dbReference type="GO" id="GO:0004527">
    <property type="term" value="F:exonuclease activity"/>
    <property type="evidence" value="ECO:0007669"/>
    <property type="project" value="UniProtKB-KW"/>
</dbReference>
<proteinExistence type="predicted"/>
<reference evidence="18 19" key="1">
    <citation type="journal article" date="2015" name="Appl. Environ. Microbiol.">
        <title>Aerobic and Anaerobic Thiosulfate Oxidation by a Cold-Adapted, Subglacial Chemoautotroph.</title>
        <authorList>
            <person name="Harrold Z.R."/>
            <person name="Skidmore M.L."/>
            <person name="Hamilton T.L."/>
            <person name="Desch L."/>
            <person name="Amada K."/>
            <person name="van Gelder W."/>
            <person name="Glover K."/>
            <person name="Roden E.E."/>
            <person name="Boyd E.S."/>
        </authorList>
    </citation>
    <scope>NUCLEOTIDE SEQUENCE [LARGE SCALE GENOMIC DNA]</scope>
    <source>
        <strain evidence="18 19">RG</strain>
    </source>
</reference>
<comment type="catalytic activity">
    <reaction evidence="11">
        <text>Couples ATP hydrolysis with the unwinding of duplex DNA by translocating in the 3'-5' direction.</text>
        <dbReference type="EC" id="5.6.2.4"/>
    </reaction>
</comment>
<dbReference type="InterPro" id="IPR011604">
    <property type="entry name" value="PDDEXK-like_dom_sf"/>
</dbReference>
<keyword evidence="1" id="KW-0540">Nuclease</keyword>
<dbReference type="Pfam" id="PF13361">
    <property type="entry name" value="UvrD_C"/>
    <property type="match status" value="1"/>
</dbReference>
<dbReference type="Proteomes" id="UP000064243">
    <property type="component" value="Unassembled WGS sequence"/>
</dbReference>